<evidence type="ECO:0000256" key="2">
    <source>
        <dbReference type="ARBA" id="ARBA00022485"/>
    </source>
</evidence>
<protein>
    <submittedName>
        <fullName evidence="9">L-lactate dehydrogenase complex protein LldF</fullName>
    </submittedName>
</protein>
<evidence type="ECO:0000313" key="10">
    <source>
        <dbReference type="Proteomes" id="UP000190092"/>
    </source>
</evidence>
<dbReference type="GO" id="GO:0006089">
    <property type="term" value="P:lactate metabolic process"/>
    <property type="evidence" value="ECO:0007669"/>
    <property type="project" value="InterPro"/>
</dbReference>
<dbReference type="Pfam" id="PF11870">
    <property type="entry name" value="LutB_C"/>
    <property type="match status" value="1"/>
</dbReference>
<dbReference type="STRING" id="225324.SAMN02745126_03373"/>
<dbReference type="GO" id="GO:0051539">
    <property type="term" value="F:4 iron, 4 sulfur cluster binding"/>
    <property type="evidence" value="ECO:0007669"/>
    <property type="project" value="UniProtKB-KW"/>
</dbReference>
<evidence type="ECO:0000256" key="5">
    <source>
        <dbReference type="ARBA" id="ARBA00022982"/>
    </source>
</evidence>
<name>A0A1T4QQ08_9HYPH</name>
<dbReference type="PROSITE" id="PS00198">
    <property type="entry name" value="4FE4S_FER_1"/>
    <property type="match status" value="1"/>
</dbReference>
<dbReference type="OrthoDB" id="5289041at2"/>
<dbReference type="Pfam" id="PF13183">
    <property type="entry name" value="Fer4_8"/>
    <property type="match status" value="1"/>
</dbReference>
<dbReference type="InterPro" id="IPR017896">
    <property type="entry name" value="4Fe4S_Fe-S-bd"/>
</dbReference>
<dbReference type="AlphaFoldDB" id="A0A1T4QQ08"/>
<evidence type="ECO:0000256" key="6">
    <source>
        <dbReference type="ARBA" id="ARBA00023004"/>
    </source>
</evidence>
<keyword evidence="1" id="KW-0813">Transport</keyword>
<sequence length="477" mass="52598">MQSTAHDFKENVGTALADPNLQDSLAKLKVGFSERRRQAAERLPEFEALRDRARDIKNHALANLDFYLEEFERKVTALGGHVHWAPTAADARQIIGDLCKSAGARTVAKSKSMVAEEIALNEHLEGLGIAPIETDLGEYIIQLRHEPPSHIIAPAVHLTKDQVADTFLEHHAPLGFTKRLTERNDLVAEARYVLRQKFLEADVGLTGANFLVAETGSSMLVTNEGNADLSNTLPRMHIVLASIEKVIPTLEDAAVLLRVLARSATGQESSAYTTLNTGPRRDSDLDGPSQYHVVLLDNGRSSVLGTEMQDMLRCIRCGACMNHCPVYGAIGGHAYGWVYPGPIGAVLTPQLIGVDEAGDLPNASTFCGRCESVCPVRIPLPGLMRHWREREFERHLTPRAVRQGLALWSFLARRPKLYRRVTQVANRMLALFGRADGRYRKLPLAGGWTQFRDFPAPPAGGTFHAQWARHGGARVRP</sequence>
<evidence type="ECO:0000256" key="4">
    <source>
        <dbReference type="ARBA" id="ARBA00022737"/>
    </source>
</evidence>
<evidence type="ECO:0000256" key="3">
    <source>
        <dbReference type="ARBA" id="ARBA00022723"/>
    </source>
</evidence>
<keyword evidence="10" id="KW-1185">Reference proteome</keyword>
<dbReference type="Pfam" id="PF02589">
    <property type="entry name" value="LUD_dom"/>
    <property type="match status" value="1"/>
</dbReference>
<evidence type="ECO:0000256" key="7">
    <source>
        <dbReference type="ARBA" id="ARBA00023014"/>
    </source>
</evidence>
<dbReference type="InterPro" id="IPR003741">
    <property type="entry name" value="LUD_dom"/>
</dbReference>
<keyword evidence="2" id="KW-0004">4Fe-4S</keyword>
<evidence type="ECO:0000256" key="1">
    <source>
        <dbReference type="ARBA" id="ARBA00022448"/>
    </source>
</evidence>
<dbReference type="InterPro" id="IPR037171">
    <property type="entry name" value="NagB/RpiA_transferase-like"/>
</dbReference>
<dbReference type="PANTHER" id="PTHR47153:SF2">
    <property type="entry name" value="LACTATE UTILIZATION PROTEIN B"/>
    <property type="match status" value="1"/>
</dbReference>
<dbReference type="NCBIfam" id="TIGR00273">
    <property type="entry name" value="LutB/LldF family L-lactate oxidation iron-sulfur protein"/>
    <property type="match status" value="1"/>
</dbReference>
<keyword evidence="6" id="KW-0408">Iron</keyword>
<dbReference type="InterPro" id="IPR024185">
    <property type="entry name" value="FTHF_cligase-like_sf"/>
</dbReference>
<accession>A0A1T4QQ08</accession>
<proteinExistence type="predicted"/>
<dbReference type="InterPro" id="IPR017900">
    <property type="entry name" value="4Fe4S_Fe_S_CS"/>
</dbReference>
<dbReference type="GO" id="GO:0046872">
    <property type="term" value="F:metal ion binding"/>
    <property type="evidence" value="ECO:0007669"/>
    <property type="project" value="UniProtKB-KW"/>
</dbReference>
<dbReference type="InterPro" id="IPR004452">
    <property type="entry name" value="LutB/LldF"/>
</dbReference>
<keyword evidence="5" id="KW-0249">Electron transport</keyword>
<dbReference type="Gene3D" id="1.10.1060.10">
    <property type="entry name" value="Alpha-helical ferredoxin"/>
    <property type="match status" value="1"/>
</dbReference>
<dbReference type="EMBL" id="FUWJ01000003">
    <property type="protein sequence ID" value="SKA05776.1"/>
    <property type="molecule type" value="Genomic_DNA"/>
</dbReference>
<reference evidence="10" key="1">
    <citation type="submission" date="2017-02" db="EMBL/GenBank/DDBJ databases">
        <authorList>
            <person name="Varghese N."/>
            <person name="Submissions S."/>
        </authorList>
    </citation>
    <scope>NUCLEOTIDE SEQUENCE [LARGE SCALE GENOMIC DNA]</scope>
    <source>
        <strain evidence="10">ATCC 27094</strain>
    </source>
</reference>
<evidence type="ECO:0000313" key="9">
    <source>
        <dbReference type="EMBL" id="SKA05776.1"/>
    </source>
</evidence>
<dbReference type="PANTHER" id="PTHR47153">
    <property type="entry name" value="LACTATE UTILIZATION PROTEIN B"/>
    <property type="match status" value="1"/>
</dbReference>
<dbReference type="SUPFAM" id="SSF46548">
    <property type="entry name" value="alpha-helical ferredoxin"/>
    <property type="match status" value="1"/>
</dbReference>
<dbReference type="InterPro" id="IPR009051">
    <property type="entry name" value="Helical_ferredxn"/>
</dbReference>
<dbReference type="Gene3D" id="3.40.50.10420">
    <property type="entry name" value="NagB/RpiA/CoA transferase-like"/>
    <property type="match status" value="1"/>
</dbReference>
<feature type="domain" description="4Fe-4S ferredoxin-type" evidence="8">
    <location>
        <begin position="305"/>
        <end position="335"/>
    </location>
</feature>
<dbReference type="Proteomes" id="UP000190092">
    <property type="component" value="Unassembled WGS sequence"/>
</dbReference>
<organism evidence="9 10">
    <name type="scientific">Enhydrobacter aerosaccus</name>
    <dbReference type="NCBI Taxonomy" id="225324"/>
    <lineage>
        <taxon>Bacteria</taxon>
        <taxon>Pseudomonadati</taxon>
        <taxon>Pseudomonadota</taxon>
        <taxon>Alphaproteobacteria</taxon>
        <taxon>Hyphomicrobiales</taxon>
        <taxon>Enhydrobacter</taxon>
    </lineage>
</organism>
<dbReference type="RefSeq" id="WP_085935052.1">
    <property type="nucleotide sequence ID" value="NZ_FUWJ01000003.1"/>
</dbReference>
<gene>
    <name evidence="9" type="ORF">SAMN02745126_03373</name>
</gene>
<dbReference type="InterPro" id="IPR024569">
    <property type="entry name" value="LutB_C"/>
</dbReference>
<evidence type="ECO:0000259" key="8">
    <source>
        <dbReference type="PROSITE" id="PS51379"/>
    </source>
</evidence>
<dbReference type="PROSITE" id="PS51379">
    <property type="entry name" value="4FE4S_FER_2"/>
    <property type="match status" value="1"/>
</dbReference>
<keyword evidence="3" id="KW-0479">Metal-binding</keyword>
<keyword evidence="4" id="KW-0677">Repeat</keyword>
<keyword evidence="7" id="KW-0411">Iron-sulfur</keyword>
<dbReference type="SUPFAM" id="SSF100950">
    <property type="entry name" value="NagB/RpiA/CoA transferase-like"/>
    <property type="match status" value="1"/>
</dbReference>